<dbReference type="PANTHER" id="PTHR46013:SF4">
    <property type="entry name" value="B-CELL RECEPTOR CD22-RELATED"/>
    <property type="match status" value="1"/>
</dbReference>
<proteinExistence type="predicted"/>
<dbReference type="RefSeq" id="WP_282336826.1">
    <property type="nucleotide sequence ID" value="NZ_JASBRG010000008.1"/>
</dbReference>
<dbReference type="EMBL" id="JASBRG010000008">
    <property type="protein sequence ID" value="MDI3322680.1"/>
    <property type="molecule type" value="Genomic_DNA"/>
</dbReference>
<feature type="signal peptide" evidence="1">
    <location>
        <begin position="1"/>
        <end position="29"/>
    </location>
</feature>
<accession>A0ABT6RJT8</accession>
<dbReference type="SUPFAM" id="SSF48726">
    <property type="entry name" value="Immunoglobulin"/>
    <property type="match status" value="2"/>
</dbReference>
<evidence type="ECO:0000313" key="4">
    <source>
        <dbReference type="Proteomes" id="UP001226434"/>
    </source>
</evidence>
<feature type="chain" id="PRO_5047138040" evidence="1">
    <location>
        <begin position="30"/>
        <end position="595"/>
    </location>
</feature>
<feature type="domain" description="Ig-like" evidence="2">
    <location>
        <begin position="40"/>
        <end position="132"/>
    </location>
</feature>
<feature type="domain" description="Ig-like" evidence="2">
    <location>
        <begin position="405"/>
        <end position="488"/>
    </location>
</feature>
<evidence type="ECO:0000313" key="3">
    <source>
        <dbReference type="EMBL" id="MDI3322680.1"/>
    </source>
</evidence>
<keyword evidence="4" id="KW-1185">Reference proteome</keyword>
<sequence length="595" mass="62768">MRGFILKKCELPLVTGALLSLLSVSQAKAQHPVLSAAGQPTITSYSATEGASVPFGTIFIKIGSNQANITNKVMDTATNIATPAKAMYQWYKKGAPGAPDTSITGGFATSVNISFSVVPVKPWTAGDYYCKVRFFDGNLLPSLGPSSNFADFFAPGVTYMDSLVSNSVSVTVTAATAAPSKPVLRYGTAGGNSPLIPANGDQTVVVGTSPTIQAQAATGVSTAIWHKIGGGTITDGATGNITTSYGVSGGVSNLVFNPVMVTDSGWYYCELKNSVGTTLSDTFHLTVVSSTAVPTFTNINGSVAPDSAITYYDTLFYKSSIDFMSIGGAKNTASYTWYYGKTATGTFTSLASLGGNASVLKPASPLYWGYPNYMDSGYYYCVLSNGGSPAITIKTNLIHIAVIDPAVTKTATIVTDPQNVTIAEADTLKLSVVAKVVKAYNNDGYQWYANGNVVPGQNSATLSLPLTAISDTGSYYCRVRNEVDSAVSGIAKVTMTREPIPMFANLKDVYDGVTNIVSPQMKLILKGELSETLTNWQIIDSKGNIVTPQMDQIANRQTHRLYANGVSSPLPAGKYTMRVSKADGTLVVEKTVEIK</sequence>
<dbReference type="SMART" id="SM00409">
    <property type="entry name" value="IG"/>
    <property type="match status" value="2"/>
</dbReference>
<dbReference type="Proteomes" id="UP001226434">
    <property type="component" value="Unassembled WGS sequence"/>
</dbReference>
<comment type="caution">
    <text evidence="3">The sequence shown here is derived from an EMBL/GenBank/DDBJ whole genome shotgun (WGS) entry which is preliminary data.</text>
</comment>
<gene>
    <name evidence="3" type="ORF">QJ048_23015</name>
</gene>
<keyword evidence="1" id="KW-0732">Signal</keyword>
<organism evidence="3 4">
    <name type="scientific">Pinibacter soli</name>
    <dbReference type="NCBI Taxonomy" id="3044211"/>
    <lineage>
        <taxon>Bacteria</taxon>
        <taxon>Pseudomonadati</taxon>
        <taxon>Bacteroidota</taxon>
        <taxon>Chitinophagia</taxon>
        <taxon>Chitinophagales</taxon>
        <taxon>Chitinophagaceae</taxon>
        <taxon>Pinibacter</taxon>
    </lineage>
</organism>
<dbReference type="CDD" id="cd00096">
    <property type="entry name" value="Ig"/>
    <property type="match status" value="1"/>
</dbReference>
<dbReference type="Gene3D" id="2.60.40.10">
    <property type="entry name" value="Immunoglobulins"/>
    <property type="match status" value="2"/>
</dbReference>
<dbReference type="InterPro" id="IPR036179">
    <property type="entry name" value="Ig-like_dom_sf"/>
</dbReference>
<dbReference type="PANTHER" id="PTHR46013">
    <property type="entry name" value="VASCULAR CELL ADHESION MOLECULE 1"/>
    <property type="match status" value="1"/>
</dbReference>
<dbReference type="InterPro" id="IPR007110">
    <property type="entry name" value="Ig-like_dom"/>
</dbReference>
<evidence type="ECO:0000259" key="2">
    <source>
        <dbReference type="PROSITE" id="PS50835"/>
    </source>
</evidence>
<dbReference type="InterPro" id="IPR013783">
    <property type="entry name" value="Ig-like_fold"/>
</dbReference>
<reference evidence="3 4" key="1">
    <citation type="submission" date="2023-05" db="EMBL/GenBank/DDBJ databases">
        <title>Genome sequence of Pinibacter sp. MAH-24.</title>
        <authorList>
            <person name="Huq M.A."/>
        </authorList>
    </citation>
    <scope>NUCLEOTIDE SEQUENCE [LARGE SCALE GENOMIC DNA]</scope>
    <source>
        <strain evidence="3 4">MAH-24</strain>
    </source>
</reference>
<protein>
    <submittedName>
        <fullName evidence="3">Immunoglobulin domain-containing protein</fullName>
    </submittedName>
</protein>
<evidence type="ECO:0000256" key="1">
    <source>
        <dbReference type="SAM" id="SignalP"/>
    </source>
</evidence>
<name>A0ABT6RJT8_9BACT</name>
<dbReference type="InterPro" id="IPR003599">
    <property type="entry name" value="Ig_sub"/>
</dbReference>
<dbReference type="PROSITE" id="PS50835">
    <property type="entry name" value="IG_LIKE"/>
    <property type="match status" value="2"/>
</dbReference>